<dbReference type="SUPFAM" id="SSF54637">
    <property type="entry name" value="Thioesterase/thiol ester dehydrase-isomerase"/>
    <property type="match status" value="1"/>
</dbReference>
<keyword evidence="4" id="KW-1185">Reference proteome</keyword>
<dbReference type="OrthoDB" id="5415111at2"/>
<dbReference type="InterPro" id="IPR029069">
    <property type="entry name" value="HotDog_dom_sf"/>
</dbReference>
<evidence type="ECO:0000256" key="1">
    <source>
        <dbReference type="SAM" id="MobiDB-lite"/>
    </source>
</evidence>
<feature type="domain" description="FAS1-like dehydratase" evidence="2">
    <location>
        <begin position="5"/>
        <end position="138"/>
    </location>
</feature>
<dbReference type="STRING" id="673521.SAMN05660991_04545"/>
<sequence>MTEPRFPVEAGHVLMFRRAIGDPAAVYDPEALAPPTFPVAGAQFEPEHPLRPRPGEPWMGSGRTPSGTAGLDGGESRTSTLHAEQHFTYHRPLRVGDVLTPSRRPGEEWTKEGRRGGTLRFTSYVTEYRDADGELVVTARSVAVATSQAPGAEPGSGEA</sequence>
<name>A0A1H8WMS6_9ACTN</name>
<dbReference type="RefSeq" id="WP_091949378.1">
    <property type="nucleotide sequence ID" value="NZ_FOEE01000023.1"/>
</dbReference>
<evidence type="ECO:0000313" key="4">
    <source>
        <dbReference type="Proteomes" id="UP000198960"/>
    </source>
</evidence>
<organism evidence="3 4">
    <name type="scientific">Trujillonella endophytica</name>
    <dbReference type="NCBI Taxonomy" id="673521"/>
    <lineage>
        <taxon>Bacteria</taxon>
        <taxon>Bacillati</taxon>
        <taxon>Actinomycetota</taxon>
        <taxon>Actinomycetes</taxon>
        <taxon>Geodermatophilales</taxon>
        <taxon>Geodermatophilaceae</taxon>
        <taxon>Trujillonella</taxon>
    </lineage>
</organism>
<feature type="region of interest" description="Disordered" evidence="1">
    <location>
        <begin position="37"/>
        <end position="77"/>
    </location>
</feature>
<dbReference type="InterPro" id="IPR039569">
    <property type="entry name" value="FAS1-like_DH_region"/>
</dbReference>
<evidence type="ECO:0000259" key="2">
    <source>
        <dbReference type="Pfam" id="PF13452"/>
    </source>
</evidence>
<dbReference type="Proteomes" id="UP000198960">
    <property type="component" value="Unassembled WGS sequence"/>
</dbReference>
<dbReference type="Pfam" id="PF13452">
    <property type="entry name" value="FAS1_DH_region"/>
    <property type="match status" value="1"/>
</dbReference>
<proteinExistence type="predicted"/>
<reference evidence="4" key="1">
    <citation type="submission" date="2016-10" db="EMBL/GenBank/DDBJ databases">
        <authorList>
            <person name="Varghese N."/>
            <person name="Submissions S."/>
        </authorList>
    </citation>
    <scope>NUCLEOTIDE SEQUENCE [LARGE SCALE GENOMIC DNA]</scope>
    <source>
        <strain evidence="4">DSM 45413</strain>
    </source>
</reference>
<dbReference type="EMBL" id="FOEE01000023">
    <property type="protein sequence ID" value="SEP28737.1"/>
    <property type="molecule type" value="Genomic_DNA"/>
</dbReference>
<accession>A0A1H8WMS6</accession>
<protein>
    <submittedName>
        <fullName evidence="3">N-terminal half of MaoC dehydratase</fullName>
    </submittedName>
</protein>
<feature type="compositionally biased region" description="Basic and acidic residues" evidence="1">
    <location>
        <begin position="45"/>
        <end position="54"/>
    </location>
</feature>
<dbReference type="AlphaFoldDB" id="A0A1H8WMS6"/>
<dbReference type="Gene3D" id="3.10.129.10">
    <property type="entry name" value="Hotdog Thioesterase"/>
    <property type="match status" value="1"/>
</dbReference>
<gene>
    <name evidence="3" type="ORF">SAMN05660991_04545</name>
</gene>
<evidence type="ECO:0000313" key="3">
    <source>
        <dbReference type="EMBL" id="SEP28737.1"/>
    </source>
</evidence>